<gene>
    <name evidence="2" type="ORF">FIV36_03710</name>
    <name evidence="1" type="ORF">SAMN05216591_4285</name>
</gene>
<protein>
    <submittedName>
        <fullName evidence="2">Uncharacterized protein</fullName>
    </submittedName>
</protein>
<evidence type="ECO:0000313" key="3">
    <source>
        <dbReference type="Proteomes" id="UP000182858"/>
    </source>
</evidence>
<evidence type="ECO:0000313" key="4">
    <source>
        <dbReference type="Proteomes" id="UP000317951"/>
    </source>
</evidence>
<dbReference type="OrthoDB" id="9942605at2"/>
<organism evidence="2 4">
    <name type="scientific">Pseudomonas extremaustralis</name>
    <dbReference type="NCBI Taxonomy" id="359110"/>
    <lineage>
        <taxon>Bacteria</taxon>
        <taxon>Pseudomonadati</taxon>
        <taxon>Pseudomonadota</taxon>
        <taxon>Gammaproteobacteria</taxon>
        <taxon>Pseudomonadales</taxon>
        <taxon>Pseudomonadaceae</taxon>
        <taxon>Pseudomonas</taxon>
    </lineage>
</organism>
<keyword evidence="3" id="KW-1185">Reference proteome</keyword>
<dbReference type="EMBL" id="VFET01000002">
    <property type="protein sequence ID" value="TWS07035.1"/>
    <property type="molecule type" value="Genomic_DNA"/>
</dbReference>
<dbReference type="EMBL" id="LT629689">
    <property type="protein sequence ID" value="SDF89411.1"/>
    <property type="molecule type" value="Genomic_DNA"/>
</dbReference>
<dbReference type="Proteomes" id="UP000317951">
    <property type="component" value="Unassembled WGS sequence"/>
</dbReference>
<dbReference type="RefSeq" id="WP_010563117.1">
    <property type="nucleotide sequence ID" value="NZ_LT629689.1"/>
</dbReference>
<dbReference type="GeneID" id="78555657"/>
<reference evidence="1 3" key="1">
    <citation type="submission" date="2016-10" db="EMBL/GenBank/DDBJ databases">
        <authorList>
            <person name="Varghese N."/>
            <person name="Submissions S."/>
        </authorList>
    </citation>
    <scope>NUCLEOTIDE SEQUENCE [LARGE SCALE GENOMIC DNA]</scope>
    <source>
        <strain evidence="1 3">DSM 17835</strain>
    </source>
</reference>
<reference evidence="2 4" key="2">
    <citation type="submission" date="2019-06" db="EMBL/GenBank/DDBJ databases">
        <title>Pseudomonas bimorpha sp. nov. isolated from bovine raw milk and skim milk concentrate.</title>
        <authorList>
            <person name="Hofmann K."/>
            <person name="Huptas C."/>
            <person name="Doll E."/>
            <person name="Scherer S."/>
            <person name="Wenning M."/>
        </authorList>
    </citation>
    <scope>NUCLEOTIDE SEQUENCE [LARGE SCALE GENOMIC DNA]</scope>
    <source>
        <strain evidence="2 4">DSM 17835</strain>
    </source>
</reference>
<dbReference type="Proteomes" id="UP000182858">
    <property type="component" value="Chromosome I"/>
</dbReference>
<sequence>MSIIAITNPGVARGDSYFMVMTPAKQGNGILIARIIAPFATEVDATEAVELLNRRYPGSKSSIGSSQYTADHDAEDLDWLYCQARGDLAEVLTDLSKRAAQ</sequence>
<evidence type="ECO:0000313" key="1">
    <source>
        <dbReference type="EMBL" id="SDF89411.1"/>
    </source>
</evidence>
<evidence type="ECO:0000313" key="2">
    <source>
        <dbReference type="EMBL" id="TWS07035.1"/>
    </source>
</evidence>
<name>A0A5C5QNI3_9PSED</name>
<proteinExistence type="predicted"/>
<accession>A0A5C5QNI3</accession>
<dbReference type="AlphaFoldDB" id="A0A5C5QNI3"/>